<accession>A0A1I1YX62</accession>
<dbReference type="GO" id="GO:0010333">
    <property type="term" value="F:terpene synthase activity"/>
    <property type="evidence" value="ECO:0007669"/>
    <property type="project" value="InterPro"/>
</dbReference>
<dbReference type="InterPro" id="IPR034686">
    <property type="entry name" value="Terpene_cyclase-like_2"/>
</dbReference>
<dbReference type="PANTHER" id="PTHR35201:SF4">
    <property type="entry name" value="BETA-PINACENE SYNTHASE-RELATED"/>
    <property type="match status" value="1"/>
</dbReference>
<keyword evidence="1" id="KW-0456">Lyase</keyword>
<dbReference type="InterPro" id="IPR008949">
    <property type="entry name" value="Isoprenoid_synthase_dom_sf"/>
</dbReference>
<dbReference type="GO" id="GO:0046872">
    <property type="term" value="F:metal ion binding"/>
    <property type="evidence" value="ECO:0007669"/>
    <property type="project" value="UniProtKB-KW"/>
</dbReference>
<proteinExistence type="inferred from homology"/>
<dbReference type="Proteomes" id="UP000199400">
    <property type="component" value="Unassembled WGS sequence"/>
</dbReference>
<evidence type="ECO:0000313" key="2">
    <source>
        <dbReference type="EMBL" id="SFE22753.1"/>
    </source>
</evidence>
<organism evidence="2 3">
    <name type="scientific">Nannocystis exedens</name>
    <dbReference type="NCBI Taxonomy" id="54"/>
    <lineage>
        <taxon>Bacteria</taxon>
        <taxon>Pseudomonadati</taxon>
        <taxon>Myxococcota</taxon>
        <taxon>Polyangia</taxon>
        <taxon>Nannocystales</taxon>
        <taxon>Nannocystaceae</taxon>
        <taxon>Nannocystis</taxon>
    </lineage>
</organism>
<comment type="similarity">
    <text evidence="1">Belongs to the terpene synthase family.</text>
</comment>
<dbReference type="SFLD" id="SFLDG01020">
    <property type="entry name" value="Terpene_Cyclase_Like_2"/>
    <property type="match status" value="1"/>
</dbReference>
<protein>
    <recommendedName>
        <fullName evidence="1">Terpene synthase</fullName>
        <ecNumber evidence="1">4.2.3.-</ecNumber>
    </recommendedName>
</protein>
<evidence type="ECO:0000313" key="3">
    <source>
        <dbReference type="Proteomes" id="UP000199400"/>
    </source>
</evidence>
<dbReference type="EC" id="4.2.3.-" evidence="1"/>
<keyword evidence="1" id="KW-0479">Metal-binding</keyword>
<gene>
    <name evidence="2" type="ORF">SAMN02745121_03526</name>
</gene>
<comment type="cofactor">
    <cofactor evidence="1">
        <name>Mg(2+)</name>
        <dbReference type="ChEBI" id="CHEBI:18420"/>
    </cofactor>
</comment>
<dbReference type="SFLD" id="SFLDS00005">
    <property type="entry name" value="Isoprenoid_Synthase_Type_I"/>
    <property type="match status" value="1"/>
</dbReference>
<sequence>MTTLSPVSDATNEFFVTSRPEPLAPGVRAQPLGFAIDDFVTLAPRRENPRADEIEARSLALAQSFGLVHADNRGRFDAFNTLGRYVYPSATVERGVLCATWCNWLFFFDDMHDEELRSREDQSRVRRQIDHALALLSGTRRPTGEVDPLDRLLLEFRRGALDLVGGAWVDRLWCVTADHMSLGVLPAVRNWGTSRTPPLREYLAQREHDSGVLTALDLIEVAAQISVAPAVRDSPAVLRARRAVSRTVGYFNDIVSFPKEVLRHKNPNNLVHVLMCERGCSLEAALREATEIVNAEARELETSVREAAAAHPHDQAVHTYLQGLLEWQRGNIEWSLASPRYDASRG</sequence>
<dbReference type="PANTHER" id="PTHR35201">
    <property type="entry name" value="TERPENE SYNTHASE"/>
    <property type="match status" value="1"/>
</dbReference>
<dbReference type="AlphaFoldDB" id="A0A1I1YX62"/>
<dbReference type="SUPFAM" id="SSF48576">
    <property type="entry name" value="Terpenoid synthases"/>
    <property type="match status" value="1"/>
</dbReference>
<reference evidence="3" key="1">
    <citation type="submission" date="2016-10" db="EMBL/GenBank/DDBJ databases">
        <authorList>
            <person name="Varghese N."/>
            <person name="Submissions S."/>
        </authorList>
    </citation>
    <scope>NUCLEOTIDE SEQUENCE [LARGE SCALE GENOMIC DNA]</scope>
    <source>
        <strain evidence="3">ATCC 25963</strain>
    </source>
</reference>
<dbReference type="EMBL" id="FOMX01000010">
    <property type="protein sequence ID" value="SFE22753.1"/>
    <property type="molecule type" value="Genomic_DNA"/>
</dbReference>
<evidence type="ECO:0000256" key="1">
    <source>
        <dbReference type="RuleBase" id="RU366034"/>
    </source>
</evidence>
<keyword evidence="3" id="KW-1185">Reference proteome</keyword>
<dbReference type="Pfam" id="PF19086">
    <property type="entry name" value="Terpene_syn_C_2"/>
    <property type="match status" value="1"/>
</dbReference>
<dbReference type="Gene3D" id="1.10.600.10">
    <property type="entry name" value="Farnesyl Diphosphate Synthase"/>
    <property type="match status" value="1"/>
</dbReference>
<name>A0A1I1YX62_9BACT</name>
<dbReference type="STRING" id="54.SAMN02745121_03526"/>
<keyword evidence="1" id="KW-0460">Magnesium</keyword>